<dbReference type="AlphaFoldDB" id="A0A0E9Q475"/>
<reference evidence="1" key="2">
    <citation type="journal article" date="2015" name="Fish Shellfish Immunol.">
        <title>Early steps in the European eel (Anguilla anguilla)-Vibrio vulnificus interaction in the gills: Role of the RtxA13 toxin.</title>
        <authorList>
            <person name="Callol A."/>
            <person name="Pajuelo D."/>
            <person name="Ebbesson L."/>
            <person name="Teles M."/>
            <person name="MacKenzie S."/>
            <person name="Amaro C."/>
        </authorList>
    </citation>
    <scope>NUCLEOTIDE SEQUENCE</scope>
</reference>
<organism evidence="1">
    <name type="scientific">Anguilla anguilla</name>
    <name type="common">European freshwater eel</name>
    <name type="synonym">Muraena anguilla</name>
    <dbReference type="NCBI Taxonomy" id="7936"/>
    <lineage>
        <taxon>Eukaryota</taxon>
        <taxon>Metazoa</taxon>
        <taxon>Chordata</taxon>
        <taxon>Craniata</taxon>
        <taxon>Vertebrata</taxon>
        <taxon>Euteleostomi</taxon>
        <taxon>Actinopterygii</taxon>
        <taxon>Neopterygii</taxon>
        <taxon>Teleostei</taxon>
        <taxon>Anguilliformes</taxon>
        <taxon>Anguillidae</taxon>
        <taxon>Anguilla</taxon>
    </lineage>
</organism>
<proteinExistence type="predicted"/>
<name>A0A0E9Q475_ANGAN</name>
<evidence type="ECO:0000313" key="1">
    <source>
        <dbReference type="EMBL" id="JAH10893.1"/>
    </source>
</evidence>
<sequence>MNDFVTITYLNELLLTLSNLLPFEIVF</sequence>
<protein>
    <submittedName>
        <fullName evidence="1">Uncharacterized protein</fullName>
    </submittedName>
</protein>
<reference evidence="1" key="1">
    <citation type="submission" date="2014-11" db="EMBL/GenBank/DDBJ databases">
        <authorList>
            <person name="Amaro Gonzalez C."/>
        </authorList>
    </citation>
    <scope>NUCLEOTIDE SEQUENCE</scope>
</reference>
<dbReference type="EMBL" id="GBXM01097684">
    <property type="protein sequence ID" value="JAH10893.1"/>
    <property type="molecule type" value="Transcribed_RNA"/>
</dbReference>
<accession>A0A0E9Q475</accession>